<feature type="domain" description="Damage-control phosphatase ARMT1-like metal-binding" evidence="1">
    <location>
        <begin position="7"/>
        <end position="287"/>
    </location>
</feature>
<dbReference type="EMBL" id="CP015518">
    <property type="protein sequence ID" value="APG26282.1"/>
    <property type="molecule type" value="Genomic_DNA"/>
</dbReference>
<sequence>MRHYGIAQECIPCVLKQCLSTARFAQLEEGQTARILAVARQAIEDSKVKPLLVQHVVRQVADAVIQERGESPEFDIYAEVKQRSNALSLAHVPMFQKMLACSPEPIEMGLHLAAAGNIIDFGVKPHDDIDLEHEIRNLDQTSFARYDIRPFRQALHKASNLLYICDNSGEIVFDRLFLEELMRQFPRLRITAALRARPIINDATLEDARAVGLDRLVRTISSGSVYPGTILDETTTEFQTLFAEADVILSKGQGNFETLHPLADERLFFLLRIKCDYMANLASVVKGGLVLIQGSPLPSGRCPDSSRTPPPQPTVD</sequence>
<gene>
    <name evidence="2" type="ORF">A7E75_08580</name>
</gene>
<proteinExistence type="predicted"/>
<organism evidence="2 3">
    <name type="scientific">Syntrophotalea acetylenica</name>
    <name type="common">Pelobacter acetylenicus</name>
    <dbReference type="NCBI Taxonomy" id="29542"/>
    <lineage>
        <taxon>Bacteria</taxon>
        <taxon>Pseudomonadati</taxon>
        <taxon>Thermodesulfobacteriota</taxon>
        <taxon>Desulfuromonadia</taxon>
        <taxon>Desulfuromonadales</taxon>
        <taxon>Syntrophotaleaceae</taxon>
        <taxon>Syntrophotalea</taxon>
    </lineage>
</organism>
<evidence type="ECO:0000259" key="1">
    <source>
        <dbReference type="Pfam" id="PF01937"/>
    </source>
</evidence>
<protein>
    <recommendedName>
        <fullName evidence="1">Damage-control phosphatase ARMT1-like metal-binding domain-containing protein</fullName>
    </recommendedName>
</protein>
<accession>A0A1L3GK28</accession>
<evidence type="ECO:0000313" key="3">
    <source>
        <dbReference type="Proteomes" id="UP000182264"/>
    </source>
</evidence>
<dbReference type="Proteomes" id="UP000182264">
    <property type="component" value="Chromosome"/>
</dbReference>
<reference evidence="2 3" key="1">
    <citation type="journal article" date="2017" name="Genome Announc.">
        <title>Complete Genome Sequences of Two Acetylene-Fermenting Pelobacter acetylenicus Strains.</title>
        <authorList>
            <person name="Sutton J.M."/>
            <person name="Baesman S.M."/>
            <person name="Fierst J.L."/>
            <person name="Poret-Peterson A.T."/>
            <person name="Oremland R.S."/>
            <person name="Dunlap D.S."/>
            <person name="Akob D.M."/>
        </authorList>
    </citation>
    <scope>NUCLEOTIDE SEQUENCE [LARGE SCALE GENOMIC DNA]</scope>
    <source>
        <strain evidence="2 3">DSM 3247</strain>
    </source>
</reference>
<dbReference type="Pfam" id="PF01937">
    <property type="entry name" value="ARMT1-like_dom"/>
    <property type="match status" value="1"/>
</dbReference>
<dbReference type="InterPro" id="IPR002791">
    <property type="entry name" value="ARMT1-like_metal-bd"/>
</dbReference>
<dbReference type="Gene3D" id="1.10.285.20">
    <property type="entry name" value="Uncharacterised protein PF01937, DUF89, domain 2"/>
    <property type="match status" value="1"/>
</dbReference>
<dbReference type="InterPro" id="IPR014444">
    <property type="entry name" value="PH1575-like"/>
</dbReference>
<dbReference type="Gene3D" id="3.40.50.10880">
    <property type="entry name" value="Uncharacterised protein PF01937, DUF89, domain 3"/>
    <property type="match status" value="1"/>
</dbReference>
<dbReference type="InterPro" id="IPR036075">
    <property type="entry name" value="ARMT-1-like_metal-bd_sf"/>
</dbReference>
<dbReference type="SUPFAM" id="SSF111321">
    <property type="entry name" value="AF1104-like"/>
    <property type="match status" value="1"/>
</dbReference>
<dbReference type="PIRSF" id="PIRSF006593">
    <property type="entry name" value="UCP006593"/>
    <property type="match status" value="1"/>
</dbReference>
<name>A0A1L3GK28_SYNAC</name>
<keyword evidence="3" id="KW-1185">Reference proteome</keyword>
<evidence type="ECO:0000313" key="2">
    <source>
        <dbReference type="EMBL" id="APG26282.1"/>
    </source>
</evidence>
<dbReference type="AlphaFoldDB" id="A0A1L3GK28"/>